<comment type="caution">
    <text evidence="1">The sequence shown here is derived from an EMBL/GenBank/DDBJ whole genome shotgun (WGS) entry which is preliminary data.</text>
</comment>
<evidence type="ECO:0000313" key="2">
    <source>
        <dbReference type="Proteomes" id="UP000603453"/>
    </source>
</evidence>
<accession>A0A8H7QW59</accession>
<dbReference type="AlphaFoldDB" id="A0A8H7QW59"/>
<organism evidence="1 2">
    <name type="scientific">Mucor saturninus</name>
    <dbReference type="NCBI Taxonomy" id="64648"/>
    <lineage>
        <taxon>Eukaryota</taxon>
        <taxon>Fungi</taxon>
        <taxon>Fungi incertae sedis</taxon>
        <taxon>Mucoromycota</taxon>
        <taxon>Mucoromycotina</taxon>
        <taxon>Mucoromycetes</taxon>
        <taxon>Mucorales</taxon>
        <taxon>Mucorineae</taxon>
        <taxon>Mucoraceae</taxon>
        <taxon>Mucor</taxon>
    </lineage>
</organism>
<name>A0A8H7QW59_9FUNG</name>
<dbReference type="Proteomes" id="UP000603453">
    <property type="component" value="Unassembled WGS sequence"/>
</dbReference>
<dbReference type="EMBL" id="JAEPRD010000091">
    <property type="protein sequence ID" value="KAG2199834.1"/>
    <property type="molecule type" value="Genomic_DNA"/>
</dbReference>
<proteinExistence type="predicted"/>
<reference evidence="1" key="1">
    <citation type="submission" date="2020-12" db="EMBL/GenBank/DDBJ databases">
        <title>Metabolic potential, ecology and presence of endohyphal bacteria is reflected in genomic diversity of Mucoromycotina.</title>
        <authorList>
            <person name="Muszewska A."/>
            <person name="Okrasinska A."/>
            <person name="Steczkiewicz K."/>
            <person name="Drgas O."/>
            <person name="Orlowska M."/>
            <person name="Perlinska-Lenart U."/>
            <person name="Aleksandrzak-Piekarczyk T."/>
            <person name="Szatraj K."/>
            <person name="Zielenkiewicz U."/>
            <person name="Pilsyk S."/>
            <person name="Malc E."/>
            <person name="Mieczkowski P."/>
            <person name="Kruszewska J.S."/>
            <person name="Biernat P."/>
            <person name="Pawlowska J."/>
        </authorList>
    </citation>
    <scope>NUCLEOTIDE SEQUENCE</scope>
    <source>
        <strain evidence="1">WA0000017839</strain>
    </source>
</reference>
<gene>
    <name evidence="1" type="ORF">INT47_009447</name>
</gene>
<sequence length="565" mass="65704">MAIDTLYKIIPIPEANDMDFFHFCLVNPFDSLLSYCPFKSLQFHQLILFGLQEEEIGVIQSITLGDILKHMSGPTEKILEKEMNKFLKGTAYMEVKSIFILRPEAAWNNFKLRGLLSLIEKWSETYSEEQNKSHKLIMNSKIFGPHTLSIDGDVKVYKQLVENQLEELYMRRNPVILPNDTLMEQPKSCLKPTIFINIDISSAHIEIIITYLDEGRQVEQTEKFEWAVLCISRRLKHGLNDIIGNYLEMYPYSKRQTTSKKWLKETRDLFAFSKPKLLAQLTKDIQTVELFKLNYEPHSIGSGSIDIYDLNYYLFFMMTYIFSLNKLLEEKLGNKFGNDWQTNNIWYGVSVDKHLLDTVFGSITKLEKLFFAGGMLQKDNELRKAKFCTRGEDIIPAIQHKYQPLNFRLKSYFLVAQISSKHIQLSLHQVVKVGPPGEDPASIIIQDEIFYIEYVYGTLCKSIMKMIQAYDQVDYCNKHKNKENAQYDFQSFETYSNVYHDLKQYVVKLLEKNKANLDMNSKIQLNMNTKCGCSVSISLRDIIEVGLMSAIENLHRIQHDNAKSD</sequence>
<keyword evidence="2" id="KW-1185">Reference proteome</keyword>
<protein>
    <submittedName>
        <fullName evidence="1">Uncharacterized protein</fullName>
    </submittedName>
</protein>
<evidence type="ECO:0000313" key="1">
    <source>
        <dbReference type="EMBL" id="KAG2199834.1"/>
    </source>
</evidence>